<evidence type="ECO:0000313" key="1">
    <source>
        <dbReference type="EMBL" id="CAG8624834.1"/>
    </source>
</evidence>
<proteinExistence type="predicted"/>
<accession>A0ACA9N036</accession>
<organism evidence="1 2">
    <name type="scientific">Acaulospora colombiana</name>
    <dbReference type="NCBI Taxonomy" id="27376"/>
    <lineage>
        <taxon>Eukaryota</taxon>
        <taxon>Fungi</taxon>
        <taxon>Fungi incertae sedis</taxon>
        <taxon>Mucoromycota</taxon>
        <taxon>Glomeromycotina</taxon>
        <taxon>Glomeromycetes</taxon>
        <taxon>Diversisporales</taxon>
        <taxon>Acaulosporaceae</taxon>
        <taxon>Acaulospora</taxon>
    </lineage>
</organism>
<evidence type="ECO:0000313" key="2">
    <source>
        <dbReference type="Proteomes" id="UP000789525"/>
    </source>
</evidence>
<dbReference type="EMBL" id="CAJVPT010017225">
    <property type="protein sequence ID" value="CAG8624834.1"/>
    <property type="molecule type" value="Genomic_DNA"/>
</dbReference>
<keyword evidence="2" id="KW-1185">Reference proteome</keyword>
<name>A0ACA9N036_9GLOM</name>
<protein>
    <submittedName>
        <fullName evidence="1">14743_t:CDS:1</fullName>
    </submittedName>
</protein>
<reference evidence="1" key="1">
    <citation type="submission" date="2021-06" db="EMBL/GenBank/DDBJ databases">
        <authorList>
            <person name="Kallberg Y."/>
            <person name="Tangrot J."/>
            <person name="Rosling A."/>
        </authorList>
    </citation>
    <scope>NUCLEOTIDE SEQUENCE</scope>
    <source>
        <strain evidence="1">CL356</strain>
    </source>
</reference>
<dbReference type="Proteomes" id="UP000789525">
    <property type="component" value="Unassembled WGS sequence"/>
</dbReference>
<gene>
    <name evidence="1" type="ORF">ACOLOM_LOCUS7459</name>
</gene>
<sequence length="480" mass="54571">MALLADIPYDILQNIFELLDKDTLLDAALASQKLNELASCWDNGSLVYLASTISLSEFLSFIEEIKLFTNTRSMEIIGGFIPRELALLLPAILALPHLNTLVLFDAPEVLKYLDYDSARHLTIHTSLYALNTVESSPFTYSTAILSFGWGWSGSDVMLLRNNHAAFTSLHTIILTHDNPIDPGSICELVSPLKRLQRLEFVCPPHDEKGFMLSCRVDTSERPPDTFQIHQLASFLRETGAPFGIRGTEFFKLILNGHVETLRTLKIPSIHPSKSTLQQLVTKSTRLSTLWIGGGQHIMTCLYDLLPLSASLVTLRIHLWESYYFPQERSLLHQNVSSLQQSVESVWTNGKNYVEGIVTHRFYQPSNQFLKVLWAYNEQEGRAVRQIVSKSSSDESRRVEVTNWVNSRILLREDEYRRGEGYWYSRARWGYMATWIANFGSESSSDSDTQKNGHQPVLSTEANKEIKEWPEADDMSAFLNQ</sequence>
<comment type="caution">
    <text evidence="1">The sequence shown here is derived from an EMBL/GenBank/DDBJ whole genome shotgun (WGS) entry which is preliminary data.</text>
</comment>